<dbReference type="OMA" id="HARSIHT"/>
<evidence type="ECO:0000256" key="4">
    <source>
        <dbReference type="ARBA" id="ARBA00022833"/>
    </source>
</evidence>
<keyword evidence="1" id="KW-0479">Metal-binding</keyword>
<dbReference type="OrthoDB" id="6365676at2759"/>
<name>A0A163JDM7_ABSGL</name>
<accession>A0A163JDM7</accession>
<evidence type="ECO:0000256" key="6">
    <source>
        <dbReference type="SAM" id="MobiDB-lite"/>
    </source>
</evidence>
<feature type="compositionally biased region" description="Basic residues" evidence="6">
    <location>
        <begin position="218"/>
        <end position="231"/>
    </location>
</feature>
<dbReference type="GO" id="GO:0005667">
    <property type="term" value="C:transcription regulator complex"/>
    <property type="evidence" value="ECO:0007669"/>
    <property type="project" value="TreeGrafter"/>
</dbReference>
<keyword evidence="2" id="KW-0677">Repeat</keyword>
<evidence type="ECO:0000256" key="2">
    <source>
        <dbReference type="ARBA" id="ARBA00022737"/>
    </source>
</evidence>
<dbReference type="SMART" id="SM00355">
    <property type="entry name" value="ZnF_C2H2"/>
    <property type="match status" value="2"/>
</dbReference>
<dbReference type="PROSITE" id="PS50157">
    <property type="entry name" value="ZINC_FINGER_C2H2_2"/>
    <property type="match status" value="2"/>
</dbReference>
<dbReference type="InterPro" id="IPR013087">
    <property type="entry name" value="Znf_C2H2_type"/>
</dbReference>
<feature type="compositionally biased region" description="Low complexity" evidence="6">
    <location>
        <begin position="187"/>
        <end position="212"/>
    </location>
</feature>
<sequence>MYSPINDIHTPTFEGAEALCNNTNTNLELSQGMDYMRRFSYADLLSNHSEASLSDYEQQTPSPSNDYEDYMFQQHQPMLHPQLQHPLDEQKRRMSMIEQATLYSQQQQPSSYLLPTDYLNVSNTNAQSLLPSSLGYASTAGMNHSYYPQQQRSMSYSAGDVMSSLIPSMFDYHMTGGASTPMTLEGSDLMSFDTPSSSSSSSDPMSSSSSPTQVKLTKSGKVKQCRSRGRRVSSSPTLGCSKMFTCKQDDCGKVFKRSEHLKRHIRSIHTLEKPFECPYQSCSKRFSRSDNLNQHIRIHRHTTKEKLASSSAPSSKSASPSFNNCMPSYM</sequence>
<evidence type="ECO:0000313" key="9">
    <source>
        <dbReference type="Proteomes" id="UP000078561"/>
    </source>
</evidence>
<dbReference type="Pfam" id="PF00096">
    <property type="entry name" value="zf-C2H2"/>
    <property type="match status" value="2"/>
</dbReference>
<organism evidence="8">
    <name type="scientific">Absidia glauca</name>
    <name type="common">Pin mould</name>
    <dbReference type="NCBI Taxonomy" id="4829"/>
    <lineage>
        <taxon>Eukaryota</taxon>
        <taxon>Fungi</taxon>
        <taxon>Fungi incertae sedis</taxon>
        <taxon>Mucoromycota</taxon>
        <taxon>Mucoromycotina</taxon>
        <taxon>Mucoromycetes</taxon>
        <taxon>Mucorales</taxon>
        <taxon>Cunninghamellaceae</taxon>
        <taxon>Absidia</taxon>
    </lineage>
</organism>
<dbReference type="GO" id="GO:0000981">
    <property type="term" value="F:DNA-binding transcription factor activity, RNA polymerase II-specific"/>
    <property type="evidence" value="ECO:0007669"/>
    <property type="project" value="TreeGrafter"/>
</dbReference>
<evidence type="ECO:0000313" key="8">
    <source>
        <dbReference type="EMBL" id="SAM00735.1"/>
    </source>
</evidence>
<dbReference type="PROSITE" id="PS00028">
    <property type="entry name" value="ZINC_FINGER_C2H2_1"/>
    <property type="match status" value="2"/>
</dbReference>
<dbReference type="Gene3D" id="3.30.160.60">
    <property type="entry name" value="Classic Zinc Finger"/>
    <property type="match status" value="2"/>
</dbReference>
<dbReference type="STRING" id="4829.A0A163JDM7"/>
<evidence type="ECO:0000259" key="7">
    <source>
        <dbReference type="PROSITE" id="PS50157"/>
    </source>
</evidence>
<dbReference type="GO" id="GO:0000785">
    <property type="term" value="C:chromatin"/>
    <property type="evidence" value="ECO:0007669"/>
    <property type="project" value="TreeGrafter"/>
</dbReference>
<dbReference type="EMBL" id="LT553414">
    <property type="protein sequence ID" value="SAM00735.1"/>
    <property type="molecule type" value="Genomic_DNA"/>
</dbReference>
<protein>
    <recommendedName>
        <fullName evidence="7">C2H2-type domain-containing protein</fullName>
    </recommendedName>
</protein>
<evidence type="ECO:0000256" key="5">
    <source>
        <dbReference type="PROSITE-ProRule" id="PRU00042"/>
    </source>
</evidence>
<dbReference type="PANTHER" id="PTHR14003:SF19">
    <property type="entry name" value="YY2 TRANSCRIPTION FACTOR"/>
    <property type="match status" value="1"/>
</dbReference>
<dbReference type="GO" id="GO:0031519">
    <property type="term" value="C:PcG protein complex"/>
    <property type="evidence" value="ECO:0007669"/>
    <property type="project" value="TreeGrafter"/>
</dbReference>
<dbReference type="InterPro" id="IPR036236">
    <property type="entry name" value="Znf_C2H2_sf"/>
</dbReference>
<feature type="compositionally biased region" description="Low complexity" evidence="6">
    <location>
        <begin position="308"/>
        <end position="321"/>
    </location>
</feature>
<keyword evidence="9" id="KW-1185">Reference proteome</keyword>
<gene>
    <name evidence="8" type="primary">ABSGL_06458.1 scaffold 8356</name>
</gene>
<dbReference type="GO" id="GO:0000978">
    <property type="term" value="F:RNA polymerase II cis-regulatory region sequence-specific DNA binding"/>
    <property type="evidence" value="ECO:0007669"/>
    <property type="project" value="TreeGrafter"/>
</dbReference>
<keyword evidence="3 5" id="KW-0863">Zinc-finger</keyword>
<dbReference type="PANTHER" id="PTHR14003">
    <property type="entry name" value="TRANSCRIPTIONAL REPRESSOR PROTEIN YY"/>
    <property type="match status" value="1"/>
</dbReference>
<feature type="domain" description="C2H2-type" evidence="7">
    <location>
        <begin position="275"/>
        <end position="306"/>
    </location>
</feature>
<feature type="region of interest" description="Disordered" evidence="6">
    <location>
        <begin position="302"/>
        <end position="330"/>
    </location>
</feature>
<feature type="region of interest" description="Disordered" evidence="6">
    <location>
        <begin position="184"/>
        <end position="236"/>
    </location>
</feature>
<dbReference type="SUPFAM" id="SSF57667">
    <property type="entry name" value="beta-beta-alpha zinc fingers"/>
    <property type="match status" value="1"/>
</dbReference>
<evidence type="ECO:0000256" key="1">
    <source>
        <dbReference type="ARBA" id="ARBA00022723"/>
    </source>
</evidence>
<evidence type="ECO:0000256" key="3">
    <source>
        <dbReference type="ARBA" id="ARBA00022771"/>
    </source>
</evidence>
<dbReference type="Proteomes" id="UP000078561">
    <property type="component" value="Unassembled WGS sequence"/>
</dbReference>
<reference evidence="8" key="1">
    <citation type="submission" date="2016-04" db="EMBL/GenBank/DDBJ databases">
        <authorList>
            <person name="Evans L.H."/>
            <person name="Alamgir A."/>
            <person name="Owens N."/>
            <person name="Weber N.D."/>
            <person name="Virtaneva K."/>
            <person name="Barbian K."/>
            <person name="Babar A."/>
            <person name="Rosenke K."/>
        </authorList>
    </citation>
    <scope>NUCLEOTIDE SEQUENCE [LARGE SCALE GENOMIC DNA]</scope>
    <source>
        <strain evidence="8">CBS 101.48</strain>
    </source>
</reference>
<dbReference type="AlphaFoldDB" id="A0A163JDM7"/>
<keyword evidence="4" id="KW-0862">Zinc</keyword>
<dbReference type="GO" id="GO:0008270">
    <property type="term" value="F:zinc ion binding"/>
    <property type="evidence" value="ECO:0007669"/>
    <property type="project" value="UniProtKB-KW"/>
</dbReference>
<feature type="domain" description="C2H2-type" evidence="7">
    <location>
        <begin position="244"/>
        <end position="274"/>
    </location>
</feature>
<dbReference type="FunFam" id="3.30.160.60:FF:000125">
    <property type="entry name" value="Putative zinc finger protein 143"/>
    <property type="match status" value="1"/>
</dbReference>
<dbReference type="InParanoid" id="A0A163JDM7"/>
<proteinExistence type="predicted"/>